<name>Q2SIK5_HAHCH</name>
<proteinExistence type="predicted"/>
<accession>Q2SIK5</accession>
<dbReference type="HOGENOM" id="CLU_035301_5_0_6"/>
<dbReference type="STRING" id="349521.HCH_02734"/>
<gene>
    <name evidence="1" type="ordered locus">HCH_02734</name>
</gene>
<protein>
    <submittedName>
        <fullName evidence="1">Coenzyme F390 synthetase</fullName>
    </submittedName>
</protein>
<evidence type="ECO:0000313" key="2">
    <source>
        <dbReference type="Proteomes" id="UP000000238"/>
    </source>
</evidence>
<dbReference type="eggNOG" id="COG1541">
    <property type="taxonomic scope" value="Bacteria"/>
</dbReference>
<organism evidence="1 2">
    <name type="scientific">Hahella chejuensis (strain KCTC 2396)</name>
    <dbReference type="NCBI Taxonomy" id="349521"/>
    <lineage>
        <taxon>Bacteria</taxon>
        <taxon>Pseudomonadati</taxon>
        <taxon>Pseudomonadota</taxon>
        <taxon>Gammaproteobacteria</taxon>
        <taxon>Oceanospirillales</taxon>
        <taxon>Hahellaceae</taxon>
        <taxon>Hahella</taxon>
    </lineage>
</organism>
<dbReference type="KEGG" id="hch:HCH_02734"/>
<evidence type="ECO:0000313" key="1">
    <source>
        <dbReference type="EMBL" id="ABC29519.1"/>
    </source>
</evidence>
<dbReference type="AlphaFoldDB" id="Q2SIK5"/>
<dbReference type="InterPro" id="IPR042099">
    <property type="entry name" value="ANL_N_sf"/>
</dbReference>
<dbReference type="PANTHER" id="PTHR36932">
    <property type="entry name" value="CAPSULAR POLYSACCHARIDE BIOSYNTHESIS PROTEIN"/>
    <property type="match status" value="1"/>
</dbReference>
<keyword evidence="2" id="KW-1185">Reference proteome</keyword>
<dbReference type="SUPFAM" id="SSF56801">
    <property type="entry name" value="Acetyl-CoA synthetase-like"/>
    <property type="match status" value="1"/>
</dbReference>
<dbReference type="InterPro" id="IPR053158">
    <property type="entry name" value="CapK_Type1_Caps_Biosynth"/>
</dbReference>
<dbReference type="Proteomes" id="UP000000238">
    <property type="component" value="Chromosome"/>
</dbReference>
<dbReference type="PANTHER" id="PTHR36932:SF1">
    <property type="entry name" value="CAPSULAR POLYSACCHARIDE BIOSYNTHESIS PROTEIN"/>
    <property type="match status" value="1"/>
</dbReference>
<dbReference type="Gene3D" id="3.40.50.12780">
    <property type="entry name" value="N-terminal domain of ligase-like"/>
    <property type="match status" value="1"/>
</dbReference>
<dbReference type="EMBL" id="CP000155">
    <property type="protein sequence ID" value="ABC29519.1"/>
    <property type="molecule type" value="Genomic_DNA"/>
</dbReference>
<reference evidence="1 2" key="1">
    <citation type="journal article" date="2005" name="Nucleic Acids Res.">
        <title>Genomic blueprint of Hahella chejuensis, a marine microbe producing an algicidal agent.</title>
        <authorList>
            <person name="Jeong H."/>
            <person name="Yim J.H."/>
            <person name="Lee C."/>
            <person name="Choi S.-H."/>
            <person name="Park Y.K."/>
            <person name="Yoon S.H."/>
            <person name="Hur C.-G."/>
            <person name="Kang H.-Y."/>
            <person name="Kim D."/>
            <person name="Lee H.H."/>
            <person name="Park K.H."/>
            <person name="Park S.-H."/>
            <person name="Park H.-S."/>
            <person name="Lee H.K."/>
            <person name="Oh T.K."/>
            <person name="Kim J.F."/>
        </authorList>
    </citation>
    <scope>NUCLEOTIDE SEQUENCE [LARGE SCALE GENOMIC DNA]</scope>
    <source>
        <strain evidence="1 2">KCTC 2396</strain>
    </source>
</reference>
<sequence length="411" mass="45238">MGDADRVKEFQCSSIRQIMGYARKNVPYYAEQYRELPSESKISLESFSSIVPVLDKATLKSRSSEFVSRARNERVVVINTSGSTGSPLSIACTKSSLQKNYAHFEYFLNSNGITSFDRSATFAGRKILNPNSGAPFCRKNFAMNTLLCSSYHLSEKNIVSYINELNAWAPLYIDSYPSAVYDLVCLAKANGLAFGKSPKCIVTSSETLFSYQRREIEDFFGCKVYDQYGQAEMAGTLAQYNSESLYTANPFYGLVEVLDDEGEQVKPGESGALVLTGFINSYMPLIRYKIGDNVTVANSEGAFIGNHALKISEIIGREDDVVVTPEGKKVGRLDPAFKGVVGIGGCQIVQHALDRIELRVVPQGEATDNGVAELIRNLKERLGESIAFQVTKVQELEKTKSGKVKGVISKL</sequence>